<dbReference type="AlphaFoldDB" id="A0A8H7AD80"/>
<reference evidence="1" key="1">
    <citation type="submission" date="2020-02" db="EMBL/GenBank/DDBJ databases">
        <authorList>
            <person name="Palmer J.M."/>
        </authorList>
    </citation>
    <scope>NUCLEOTIDE SEQUENCE</scope>
    <source>
        <strain evidence="1">EPUS1.4</strain>
        <tissue evidence="1">Thallus</tissue>
    </source>
</reference>
<dbReference type="EMBL" id="JAACFV010000077">
    <property type="protein sequence ID" value="KAF7506970.1"/>
    <property type="molecule type" value="Genomic_DNA"/>
</dbReference>
<evidence type="ECO:0000313" key="1">
    <source>
        <dbReference type="EMBL" id="KAF7506970.1"/>
    </source>
</evidence>
<gene>
    <name evidence="1" type="ORF">GJ744_011101</name>
</gene>
<proteinExistence type="predicted"/>
<name>A0A8H7AD80_9EURO</name>
<dbReference type="Proteomes" id="UP000606974">
    <property type="component" value="Unassembled WGS sequence"/>
</dbReference>
<organism evidence="1 2">
    <name type="scientific">Endocarpon pusillum</name>
    <dbReference type="NCBI Taxonomy" id="364733"/>
    <lineage>
        <taxon>Eukaryota</taxon>
        <taxon>Fungi</taxon>
        <taxon>Dikarya</taxon>
        <taxon>Ascomycota</taxon>
        <taxon>Pezizomycotina</taxon>
        <taxon>Eurotiomycetes</taxon>
        <taxon>Chaetothyriomycetidae</taxon>
        <taxon>Verrucariales</taxon>
        <taxon>Verrucariaceae</taxon>
        <taxon>Endocarpon</taxon>
    </lineage>
</organism>
<accession>A0A8H7AD80</accession>
<comment type="caution">
    <text evidence="1">The sequence shown here is derived from an EMBL/GenBank/DDBJ whole genome shotgun (WGS) entry which is preliminary data.</text>
</comment>
<sequence length="175" mass="18408">MVHLPANKPTLVRPSPTVAELLSPATTFVNLIAATPFIAIKALFDYLVQNPAGAEALNDTYALRGIFKTAATKDPALDQKLTIDLLPTRIARIPSGLQAELEPHGLAATLSFFDTIVAYHAPLITASLSAVTGCDLALLHGRTTLTSASLIILLRGRPQRAITVAAPIPTTAPLA</sequence>
<evidence type="ECO:0000313" key="2">
    <source>
        <dbReference type="Proteomes" id="UP000606974"/>
    </source>
</evidence>
<protein>
    <submittedName>
        <fullName evidence="1">Uncharacterized protein</fullName>
    </submittedName>
</protein>
<keyword evidence="2" id="KW-1185">Reference proteome</keyword>